<dbReference type="InterPro" id="IPR027268">
    <property type="entry name" value="Peptidase_M4/M1_CTD_sf"/>
</dbReference>
<evidence type="ECO:0000313" key="3">
    <source>
        <dbReference type="EMBL" id="QHT65965.1"/>
    </source>
</evidence>
<dbReference type="PIRSF" id="PIRSF016493">
    <property type="entry name" value="Glycyl_aminpptds"/>
    <property type="match status" value="1"/>
</dbReference>
<dbReference type="EMBL" id="CP048222">
    <property type="protein sequence ID" value="QHT65965.1"/>
    <property type="molecule type" value="Genomic_DNA"/>
</dbReference>
<organism evidence="3 4">
    <name type="scientific">Rhodocytophaga rosea</name>
    <dbReference type="NCBI Taxonomy" id="2704465"/>
    <lineage>
        <taxon>Bacteria</taxon>
        <taxon>Pseudomonadati</taxon>
        <taxon>Bacteroidota</taxon>
        <taxon>Cytophagia</taxon>
        <taxon>Cytophagales</taxon>
        <taxon>Rhodocytophagaceae</taxon>
        <taxon>Rhodocytophaga</taxon>
    </lineage>
</organism>
<dbReference type="RefSeq" id="WP_162442038.1">
    <property type="nucleotide sequence ID" value="NZ_CP048222.1"/>
</dbReference>
<dbReference type="SUPFAM" id="SSF55486">
    <property type="entry name" value="Metalloproteases ('zincins'), catalytic domain"/>
    <property type="match status" value="1"/>
</dbReference>
<reference evidence="3 4" key="1">
    <citation type="submission" date="2020-01" db="EMBL/GenBank/DDBJ databases">
        <authorList>
            <person name="Kim M.K."/>
        </authorList>
    </citation>
    <scope>NUCLEOTIDE SEQUENCE [LARGE SCALE GENOMIC DNA]</scope>
    <source>
        <strain evidence="3 4">172606-1</strain>
    </source>
</reference>
<accession>A0A6C0GDB6</accession>
<gene>
    <name evidence="3" type="ORF">GXP67_04410</name>
</gene>
<dbReference type="InterPro" id="IPR036034">
    <property type="entry name" value="PDZ_sf"/>
</dbReference>
<dbReference type="Proteomes" id="UP000480178">
    <property type="component" value="Chromosome"/>
</dbReference>
<dbReference type="AlphaFoldDB" id="A0A6C0GDB6"/>
<dbReference type="Pfam" id="PF05299">
    <property type="entry name" value="Peptidase_M61"/>
    <property type="match status" value="1"/>
</dbReference>
<dbReference type="SUPFAM" id="SSF50156">
    <property type="entry name" value="PDZ domain-like"/>
    <property type="match status" value="1"/>
</dbReference>
<keyword evidence="4" id="KW-1185">Reference proteome</keyword>
<name>A0A6C0GDB6_9BACT</name>
<dbReference type="InterPro" id="IPR024191">
    <property type="entry name" value="Peptidase_M61"/>
</dbReference>
<proteinExistence type="predicted"/>
<dbReference type="InterPro" id="IPR040756">
    <property type="entry name" value="Peptidase_M61_N"/>
</dbReference>
<sequence length="617" mass="69379">MPVIFSSFSRLYHSLFLFVFVASSQIVNAQKIQYEISFDNAAHHEAQINVSFTNLTNKPLEVVMSRSSPGRYALHEFAKHVYALEARNSKDQKLQVSRPSPYQWNISGHDGTVRLTYTLFGNRADGTYTGINALFAVLNMPATFMWAHGLEKRPIEVRFRLPEGQQWKVATQLKSEKTPNTFSAPHLQYFLDSPTIVGNYTLREWLITEGGKEKTIQLALLHNGTEAEADQYASLVKKVVSEQKAVYGELPEYDFGKYTFLAAYSPYVSGDGMEHRNSTVCTSTHPLATNALDNLGTISHEFFHAWNVERIRPKSLEPFDFERANMSGELWFAEGFTTYYGNLILSRTGEVTLEQYTRELAANLDYMLRAPGRKLFSAVEMSQQAPFVDAAVSIEPNNRSNTYLSYYNFGDMIALALDLSLRKEFKNLTLDDYMRLVWKKFGKSETPYTMADLRTTLGELTGNQTFANTFYSSFIEGKETAPYKSLLAQAGMLLENANPGQASLGYVALRFSNEGAQIQSPVLRGSPLYLAGMESGDIILSIDGAKPTQENYKALLQQKKPGDTLSIVFSQMGKEKQTSVKLGTDEAMNIVLYEEAGMQVTEQIKSFRKSWLGSKSE</sequence>
<evidence type="ECO:0000259" key="2">
    <source>
        <dbReference type="Pfam" id="PF17899"/>
    </source>
</evidence>
<dbReference type="Gene3D" id="2.30.42.10">
    <property type="match status" value="1"/>
</dbReference>
<dbReference type="InterPro" id="IPR007963">
    <property type="entry name" value="Peptidase_M61_catalytic"/>
</dbReference>
<dbReference type="Pfam" id="PF17899">
    <property type="entry name" value="Peptidase_M61_N"/>
    <property type="match status" value="1"/>
</dbReference>
<feature type="domain" description="Peptidase M61 catalytic" evidence="1">
    <location>
        <begin position="295"/>
        <end position="413"/>
    </location>
</feature>
<dbReference type="KEGG" id="rhoz:GXP67_04410"/>
<dbReference type="Gene3D" id="2.60.40.3650">
    <property type="match status" value="1"/>
</dbReference>
<feature type="domain" description="Peptidase M61 N-terminal" evidence="2">
    <location>
        <begin position="33"/>
        <end position="199"/>
    </location>
</feature>
<evidence type="ECO:0000313" key="4">
    <source>
        <dbReference type="Proteomes" id="UP000480178"/>
    </source>
</evidence>
<dbReference type="Gene3D" id="1.10.390.10">
    <property type="entry name" value="Neutral Protease Domain 2"/>
    <property type="match status" value="1"/>
</dbReference>
<evidence type="ECO:0000259" key="1">
    <source>
        <dbReference type="Pfam" id="PF05299"/>
    </source>
</evidence>
<protein>
    <submittedName>
        <fullName evidence="3">M61 family metallopeptidase</fullName>
    </submittedName>
</protein>